<dbReference type="GO" id="GO:0016887">
    <property type="term" value="F:ATP hydrolysis activity"/>
    <property type="evidence" value="ECO:0007669"/>
    <property type="project" value="RHEA"/>
</dbReference>
<reference evidence="16 17" key="1">
    <citation type="submission" date="2019-02" db="EMBL/GenBank/DDBJ databases">
        <title>Deep-cultivation of Planctomycetes and their phenomic and genomic characterization uncovers novel biology.</title>
        <authorList>
            <person name="Wiegand S."/>
            <person name="Jogler M."/>
            <person name="Boedeker C."/>
            <person name="Pinto D."/>
            <person name="Vollmers J."/>
            <person name="Rivas-Marin E."/>
            <person name="Kohn T."/>
            <person name="Peeters S.H."/>
            <person name="Heuer A."/>
            <person name="Rast P."/>
            <person name="Oberbeckmann S."/>
            <person name="Bunk B."/>
            <person name="Jeske O."/>
            <person name="Meyerdierks A."/>
            <person name="Storesund J.E."/>
            <person name="Kallscheuer N."/>
            <person name="Luecker S."/>
            <person name="Lage O.M."/>
            <person name="Pohl T."/>
            <person name="Merkel B.J."/>
            <person name="Hornburger P."/>
            <person name="Mueller R.-W."/>
            <person name="Bruemmer F."/>
            <person name="Labrenz M."/>
            <person name="Spormann A.M."/>
            <person name="Op den Camp H."/>
            <person name="Overmann J."/>
            <person name="Amann R."/>
            <person name="Jetten M.S.M."/>
            <person name="Mascher T."/>
            <person name="Medema M.H."/>
            <person name="Devos D.P."/>
            <person name="Kaster A.-K."/>
            <person name="Ovreas L."/>
            <person name="Rohde M."/>
            <person name="Galperin M.Y."/>
            <person name="Jogler C."/>
        </authorList>
    </citation>
    <scope>NUCLEOTIDE SEQUENCE [LARGE SCALE GENOMIC DNA]</scope>
    <source>
        <strain evidence="16 17">Pan265</strain>
    </source>
</reference>
<keyword evidence="17" id="KW-1185">Reference proteome</keyword>
<feature type="domain" description="Helicase C-terminal" evidence="14">
    <location>
        <begin position="218"/>
        <end position="378"/>
    </location>
</feature>
<dbReference type="OrthoDB" id="9805696at2"/>
<keyword evidence="4 11" id="KW-0378">Hydrolase</keyword>
<dbReference type="GO" id="GO:0005524">
    <property type="term" value="F:ATP binding"/>
    <property type="evidence" value="ECO:0007669"/>
    <property type="project" value="UniProtKB-KW"/>
</dbReference>
<dbReference type="InterPro" id="IPR014001">
    <property type="entry name" value="Helicase_ATP-bd"/>
</dbReference>
<proteinExistence type="inferred from homology"/>
<dbReference type="Pfam" id="PF00270">
    <property type="entry name" value="DEAD"/>
    <property type="match status" value="1"/>
</dbReference>
<dbReference type="EMBL" id="CP036280">
    <property type="protein sequence ID" value="QDU70730.1"/>
    <property type="molecule type" value="Genomic_DNA"/>
</dbReference>
<dbReference type="InterPro" id="IPR011545">
    <property type="entry name" value="DEAD/DEAH_box_helicase_dom"/>
</dbReference>
<evidence type="ECO:0000256" key="9">
    <source>
        <dbReference type="ARBA" id="ARBA00074363"/>
    </source>
</evidence>
<evidence type="ECO:0000256" key="10">
    <source>
        <dbReference type="PROSITE-ProRule" id="PRU00552"/>
    </source>
</evidence>
<comment type="catalytic activity">
    <reaction evidence="8">
        <text>ATP + H2O = ADP + phosphate + H(+)</text>
        <dbReference type="Rhea" id="RHEA:13065"/>
        <dbReference type="ChEBI" id="CHEBI:15377"/>
        <dbReference type="ChEBI" id="CHEBI:15378"/>
        <dbReference type="ChEBI" id="CHEBI:30616"/>
        <dbReference type="ChEBI" id="CHEBI:43474"/>
        <dbReference type="ChEBI" id="CHEBI:456216"/>
        <dbReference type="EC" id="3.6.4.13"/>
    </reaction>
</comment>
<evidence type="ECO:0000256" key="1">
    <source>
        <dbReference type="ARBA" id="ARBA00012552"/>
    </source>
</evidence>
<dbReference type="PROSITE" id="PS00039">
    <property type="entry name" value="DEAD_ATP_HELICASE"/>
    <property type="match status" value="1"/>
</dbReference>
<dbReference type="GO" id="GO:0003724">
    <property type="term" value="F:RNA helicase activity"/>
    <property type="evidence" value="ECO:0007669"/>
    <property type="project" value="UniProtKB-EC"/>
</dbReference>
<dbReference type="PROSITE" id="PS51195">
    <property type="entry name" value="Q_MOTIF"/>
    <property type="match status" value="1"/>
</dbReference>
<dbReference type="SUPFAM" id="SSF52540">
    <property type="entry name" value="P-loop containing nucleoside triphosphate hydrolases"/>
    <property type="match status" value="1"/>
</dbReference>
<feature type="short sequence motif" description="Q motif" evidence="10">
    <location>
        <begin position="1"/>
        <end position="29"/>
    </location>
</feature>
<dbReference type="InterPro" id="IPR014014">
    <property type="entry name" value="RNA_helicase_DEAD_Q_motif"/>
</dbReference>
<organism evidence="16 17">
    <name type="scientific">Mucisphaera calidilacus</name>
    <dbReference type="NCBI Taxonomy" id="2527982"/>
    <lineage>
        <taxon>Bacteria</taxon>
        <taxon>Pseudomonadati</taxon>
        <taxon>Planctomycetota</taxon>
        <taxon>Phycisphaerae</taxon>
        <taxon>Phycisphaerales</taxon>
        <taxon>Phycisphaeraceae</taxon>
        <taxon>Mucisphaera</taxon>
    </lineage>
</organism>
<dbReference type="GO" id="GO:0003676">
    <property type="term" value="F:nucleic acid binding"/>
    <property type="evidence" value="ECO:0007669"/>
    <property type="project" value="InterPro"/>
</dbReference>
<dbReference type="GO" id="GO:0005829">
    <property type="term" value="C:cytosol"/>
    <property type="evidence" value="ECO:0007669"/>
    <property type="project" value="TreeGrafter"/>
</dbReference>
<accession>A0A518BUS1</accession>
<dbReference type="InterPro" id="IPR027417">
    <property type="entry name" value="P-loop_NTPase"/>
</dbReference>
<dbReference type="RefSeq" id="WP_145444883.1">
    <property type="nucleotide sequence ID" value="NZ_CP036280.1"/>
</dbReference>
<dbReference type="CDD" id="cd00268">
    <property type="entry name" value="DEADc"/>
    <property type="match status" value="1"/>
</dbReference>
<dbReference type="Proteomes" id="UP000320386">
    <property type="component" value="Chromosome"/>
</dbReference>
<evidence type="ECO:0000256" key="8">
    <source>
        <dbReference type="ARBA" id="ARBA00047984"/>
    </source>
</evidence>
<dbReference type="EC" id="3.6.4.13" evidence="1"/>
<feature type="region of interest" description="Disordered" evidence="12">
    <location>
        <begin position="365"/>
        <end position="471"/>
    </location>
</feature>
<keyword evidence="2" id="KW-0963">Cytoplasm</keyword>
<dbReference type="SMART" id="SM00490">
    <property type="entry name" value="HELICc"/>
    <property type="match status" value="1"/>
</dbReference>
<gene>
    <name evidence="16" type="primary">rhlE</name>
    <name evidence="16" type="ORF">Pan265_05650</name>
</gene>
<keyword evidence="6 11" id="KW-0067">ATP-binding</keyword>
<evidence type="ECO:0000259" key="15">
    <source>
        <dbReference type="PROSITE" id="PS51195"/>
    </source>
</evidence>
<feature type="domain" description="DEAD-box RNA helicase Q" evidence="15">
    <location>
        <begin position="1"/>
        <end position="29"/>
    </location>
</feature>
<comment type="similarity">
    <text evidence="7 11">Belongs to the DEAD box helicase family.</text>
</comment>
<evidence type="ECO:0000313" key="16">
    <source>
        <dbReference type="EMBL" id="QDU70730.1"/>
    </source>
</evidence>
<evidence type="ECO:0000256" key="5">
    <source>
        <dbReference type="ARBA" id="ARBA00022806"/>
    </source>
</evidence>
<dbReference type="PANTHER" id="PTHR47959:SF13">
    <property type="entry name" value="ATP-DEPENDENT RNA HELICASE RHLE"/>
    <property type="match status" value="1"/>
</dbReference>
<protein>
    <recommendedName>
        <fullName evidence="9">DEAD-box ATP-dependent RNA helicase RhpA</fullName>
        <ecNumber evidence="1">3.6.4.13</ecNumber>
    </recommendedName>
</protein>
<sequence length="471" mass="51187">MDFRDLPLAGPVLRAVADKGYTTATPIQAAAIPPVLDGRDVLGCAQTGTGKTAAFALPIINHFAELKSNPKHRNPTCLVLCPTRELAVQIAESFQGYSKHTRLRGALIFGGVNQNPQVKKLRAGVDVLVATPGRLLDLMNQGHARLESIDTLVLDEADRMLDMGFMPDIRRITAEIPRKRQTLLFSATMPGPIRELADDLLRNPVHIEITPPATTVERIEQNVYFIEKPHKTRLLAHLLSTMSIERAIVFTRTKYGADKVARQLRKANVESDAIHGDKSQNARQRALDYFKKGRINVLVATDIASRGIDVDGISHVFNYDLTHEPESYVHRIGRTARAGATGHAISFCDPSERKNLRAIERATRQTIEPIEDAGFAPPASEASGARAQADKPTGEAQAEKPGKPGAKSAHKSKPRKQRSAAQRKAAAARKSERPQAGKKASSRRQRSGAPGKGAMKRKPRVKAAASGSAAG</sequence>
<evidence type="ECO:0000256" key="4">
    <source>
        <dbReference type="ARBA" id="ARBA00022801"/>
    </source>
</evidence>
<evidence type="ECO:0000256" key="12">
    <source>
        <dbReference type="SAM" id="MobiDB-lite"/>
    </source>
</evidence>
<feature type="domain" description="Helicase ATP-binding" evidence="13">
    <location>
        <begin position="32"/>
        <end position="207"/>
    </location>
</feature>
<dbReference type="KEGG" id="mcad:Pan265_05650"/>
<dbReference type="PANTHER" id="PTHR47959">
    <property type="entry name" value="ATP-DEPENDENT RNA HELICASE RHLE-RELATED"/>
    <property type="match status" value="1"/>
</dbReference>
<feature type="compositionally biased region" description="Basic and acidic residues" evidence="12">
    <location>
        <begin position="388"/>
        <end position="402"/>
    </location>
</feature>
<evidence type="ECO:0000256" key="2">
    <source>
        <dbReference type="ARBA" id="ARBA00022490"/>
    </source>
</evidence>
<dbReference type="InterPro" id="IPR050079">
    <property type="entry name" value="DEAD_box_RNA_helicase"/>
</dbReference>
<evidence type="ECO:0000259" key="13">
    <source>
        <dbReference type="PROSITE" id="PS51192"/>
    </source>
</evidence>
<dbReference type="Gene3D" id="3.40.50.300">
    <property type="entry name" value="P-loop containing nucleotide triphosphate hydrolases"/>
    <property type="match status" value="2"/>
</dbReference>
<dbReference type="FunFam" id="3.40.50.300:FF:000108">
    <property type="entry name" value="ATP-dependent RNA helicase RhlE"/>
    <property type="match status" value="1"/>
</dbReference>
<dbReference type="CDD" id="cd18787">
    <property type="entry name" value="SF2_C_DEAD"/>
    <property type="match status" value="1"/>
</dbReference>
<evidence type="ECO:0000256" key="6">
    <source>
        <dbReference type="ARBA" id="ARBA00022840"/>
    </source>
</evidence>
<evidence type="ECO:0000256" key="11">
    <source>
        <dbReference type="RuleBase" id="RU000492"/>
    </source>
</evidence>
<dbReference type="Pfam" id="PF00271">
    <property type="entry name" value="Helicase_C"/>
    <property type="match status" value="1"/>
</dbReference>
<dbReference type="SMART" id="SM00487">
    <property type="entry name" value="DEXDc"/>
    <property type="match status" value="1"/>
</dbReference>
<dbReference type="PROSITE" id="PS51192">
    <property type="entry name" value="HELICASE_ATP_BIND_1"/>
    <property type="match status" value="1"/>
</dbReference>
<dbReference type="PROSITE" id="PS51194">
    <property type="entry name" value="HELICASE_CTER"/>
    <property type="match status" value="1"/>
</dbReference>
<feature type="compositionally biased region" description="Basic residues" evidence="12">
    <location>
        <begin position="408"/>
        <end position="418"/>
    </location>
</feature>
<evidence type="ECO:0000259" key="14">
    <source>
        <dbReference type="PROSITE" id="PS51194"/>
    </source>
</evidence>
<dbReference type="AlphaFoldDB" id="A0A518BUS1"/>
<dbReference type="InterPro" id="IPR044742">
    <property type="entry name" value="DEAD/DEAH_RhlB"/>
</dbReference>
<evidence type="ECO:0000256" key="3">
    <source>
        <dbReference type="ARBA" id="ARBA00022741"/>
    </source>
</evidence>
<dbReference type="InterPro" id="IPR001650">
    <property type="entry name" value="Helicase_C-like"/>
</dbReference>
<name>A0A518BUS1_9BACT</name>
<dbReference type="InterPro" id="IPR000629">
    <property type="entry name" value="RNA-helicase_DEAD-box_CS"/>
</dbReference>
<evidence type="ECO:0000313" key="17">
    <source>
        <dbReference type="Proteomes" id="UP000320386"/>
    </source>
</evidence>
<keyword evidence="5 11" id="KW-0347">Helicase</keyword>
<evidence type="ECO:0000256" key="7">
    <source>
        <dbReference type="ARBA" id="ARBA00038437"/>
    </source>
</evidence>
<dbReference type="GO" id="GO:0009266">
    <property type="term" value="P:response to temperature stimulus"/>
    <property type="evidence" value="ECO:0007669"/>
    <property type="project" value="UniProtKB-ARBA"/>
</dbReference>
<keyword evidence="3 11" id="KW-0547">Nucleotide-binding</keyword>
<dbReference type="GO" id="GO:0042255">
    <property type="term" value="P:ribosome assembly"/>
    <property type="evidence" value="ECO:0007669"/>
    <property type="project" value="UniProtKB-ARBA"/>
</dbReference>